<dbReference type="EMBL" id="CP060201">
    <property type="protein sequence ID" value="QNH76906.1"/>
    <property type="molecule type" value="Genomic_DNA"/>
</dbReference>
<protein>
    <submittedName>
        <fullName evidence="1">Uncharacterized protein</fullName>
    </submittedName>
</protein>
<sequence length="253" mass="28365">MNNPLWSGSGTTTTTPGHIQRVLADVTRYINKVPNESGWLLVGMDNVPRENWPFLFKYCKVTLTFTKDQKTYFKILEGAHKGKTAFLSEANAKEYLGKIAPKKKPVELVMVYGRFNDKWMSITRDRALPQQLANGTLDGIHFEAAMNTAWGLTYSPIPPGTYSILLPDVPHAKDYTEPYKAEYPNLSHHQVWFPIDHGDKSRYVHVGNVSEGCVTVVSLNRWSAIHEALVSHRSPDGNSVGTLIVKGKPARTQ</sequence>
<evidence type="ECO:0000313" key="1">
    <source>
        <dbReference type="EMBL" id="QNH76906.1"/>
    </source>
</evidence>
<evidence type="ECO:0000313" key="2">
    <source>
        <dbReference type="Proteomes" id="UP000515277"/>
    </source>
</evidence>
<proteinExistence type="predicted"/>
<dbReference type="RefSeq" id="WP_179600937.1">
    <property type="nucleotide sequence ID" value="NZ_CP060201.1"/>
</dbReference>
<organism evidence="1 2">
    <name type="scientific">Pseudomonas protegens</name>
    <dbReference type="NCBI Taxonomy" id="380021"/>
    <lineage>
        <taxon>Bacteria</taxon>
        <taxon>Pseudomonadati</taxon>
        <taxon>Pseudomonadota</taxon>
        <taxon>Gammaproteobacteria</taxon>
        <taxon>Pseudomonadales</taxon>
        <taxon>Pseudomonadaceae</taxon>
        <taxon>Pseudomonas</taxon>
    </lineage>
</organism>
<reference evidence="2" key="1">
    <citation type="journal article" date="2020" name="Microbiol. Resour. Announc.">
        <title>Complete genome sequences of four natural Pseudomonas isolates that catabolize a wide range of aromatic compounds relevant to lignin valorization.</title>
        <authorList>
            <person name="Hatmaker E.A."/>
            <person name="Presley G."/>
            <person name="Cannon O."/>
            <person name="Guss A.M."/>
            <person name="Elkins J.G."/>
        </authorList>
    </citation>
    <scope>NUCLEOTIDE SEQUENCE [LARGE SCALE GENOMIC DNA]</scope>
    <source>
        <strain evidence="2">H1F5C</strain>
    </source>
</reference>
<name>A0A7G7XAB1_9PSED</name>
<gene>
    <name evidence="1" type="ORF">GGI48_27160</name>
</gene>
<dbReference type="Proteomes" id="UP000515277">
    <property type="component" value="Chromosome"/>
</dbReference>
<dbReference type="AlphaFoldDB" id="A0A7G7XAB1"/>
<accession>A0A7G7XAB1</accession>